<sequence length="103" mass="11126">MDFYSFSFGEVTAAQGDADQPPVLTAELNFGFRDAGAGPVQTVSLRLRQPQVAGRTPESYRREAYAAAAGLLRAAAELCEAHKVDELEARTRASTAILLDERP</sequence>
<dbReference type="AlphaFoldDB" id="A0A2T1HYL7"/>
<organism evidence="1 2">
    <name type="scientific">Alsobacter soli</name>
    <dbReference type="NCBI Taxonomy" id="2109933"/>
    <lineage>
        <taxon>Bacteria</taxon>
        <taxon>Pseudomonadati</taxon>
        <taxon>Pseudomonadota</taxon>
        <taxon>Alphaproteobacteria</taxon>
        <taxon>Hyphomicrobiales</taxon>
        <taxon>Alsobacteraceae</taxon>
        <taxon>Alsobacter</taxon>
    </lineage>
</organism>
<gene>
    <name evidence="1" type="ORF">SLNSH_02595</name>
</gene>
<comment type="caution">
    <text evidence="1">The sequence shown here is derived from an EMBL/GenBank/DDBJ whole genome shotgun (WGS) entry which is preliminary data.</text>
</comment>
<evidence type="ECO:0000313" key="2">
    <source>
        <dbReference type="Proteomes" id="UP000239772"/>
    </source>
</evidence>
<dbReference type="OrthoDB" id="10007319at2"/>
<dbReference type="Proteomes" id="UP000239772">
    <property type="component" value="Unassembled WGS sequence"/>
</dbReference>
<proteinExistence type="predicted"/>
<reference evidence="2" key="1">
    <citation type="submission" date="2018-03" db="EMBL/GenBank/DDBJ databases">
        <authorList>
            <person name="Sun L."/>
            <person name="Liu H."/>
            <person name="Chen W."/>
            <person name="Huang K."/>
            <person name="Liu W."/>
            <person name="Gao X."/>
        </authorList>
    </citation>
    <scope>NUCLEOTIDE SEQUENCE [LARGE SCALE GENOMIC DNA]</scope>
    <source>
        <strain evidence="2">SH9</strain>
    </source>
</reference>
<accession>A0A2T1HYL7</accession>
<keyword evidence="2" id="KW-1185">Reference proteome</keyword>
<dbReference type="EMBL" id="PVZS01000002">
    <property type="protein sequence ID" value="PSC06704.1"/>
    <property type="molecule type" value="Genomic_DNA"/>
</dbReference>
<name>A0A2T1HYL7_9HYPH</name>
<evidence type="ECO:0000313" key="1">
    <source>
        <dbReference type="EMBL" id="PSC06704.1"/>
    </source>
</evidence>
<dbReference type="RefSeq" id="WP_106335082.1">
    <property type="nucleotide sequence ID" value="NZ_PVZS01000002.1"/>
</dbReference>
<protein>
    <submittedName>
        <fullName evidence="1">Uncharacterized protein</fullName>
    </submittedName>
</protein>